<sequence>MATVTTTQAQVNEQSLLSIRPKPTRVCFSVAAYAKNVIKHLAACNVPIQEGLSDSEFSTIEASLGFTFPPDLRSILQEGLPVGPGFPNWRSSSHQQLEILTSLPILEVCKAVSMGKFWCKSWGDEPVDSDEALALARRFLKKAPVLVPIYRHCYIPSNPNLAGNPVFFVHGGHVRMWSLDMAEFFQKGEFFRLETEVSAPAWAATTARRIEFWTEAVERARGGTRAWWSGELGYCMEELFWRLRDGGWREEEVREMMMMDGRDQNDKKAAVSKDNKGVVWHVHVLSLLMLRAGWSTEDVVDSLDFQIQHTPPDGESWLDFQHPHSCSQGAEFCYDHPHPSVEL</sequence>
<evidence type="ECO:0000313" key="2">
    <source>
        <dbReference type="Proteomes" id="UP000288805"/>
    </source>
</evidence>
<reference evidence="1 2" key="1">
    <citation type="journal article" date="2018" name="PLoS Genet.">
        <title>Population sequencing reveals clonal diversity and ancestral inbreeding in the grapevine cultivar Chardonnay.</title>
        <authorList>
            <person name="Roach M.J."/>
            <person name="Johnson D.L."/>
            <person name="Bohlmann J."/>
            <person name="van Vuuren H.J."/>
            <person name="Jones S.J."/>
            <person name="Pretorius I.S."/>
            <person name="Schmidt S.A."/>
            <person name="Borneman A.R."/>
        </authorList>
    </citation>
    <scope>NUCLEOTIDE SEQUENCE [LARGE SCALE GENOMIC DNA]</scope>
    <source>
        <strain evidence="2">cv. Chardonnay</strain>
        <tissue evidence="1">Leaf</tissue>
    </source>
</reference>
<protein>
    <recommendedName>
        <fullName evidence="3">Knr4/Smi1-like domain-containing protein</fullName>
    </recommendedName>
</protein>
<evidence type="ECO:0008006" key="3">
    <source>
        <dbReference type="Google" id="ProtNLM"/>
    </source>
</evidence>
<comment type="caution">
    <text evidence="1">The sequence shown here is derived from an EMBL/GenBank/DDBJ whole genome shotgun (WGS) entry which is preliminary data.</text>
</comment>
<dbReference type="Proteomes" id="UP000288805">
    <property type="component" value="Unassembled WGS sequence"/>
</dbReference>
<name>A0A438KRZ9_VITVI</name>
<evidence type="ECO:0000313" key="1">
    <source>
        <dbReference type="EMBL" id="RVX23949.1"/>
    </source>
</evidence>
<dbReference type="PANTHER" id="PTHR32011:SF6">
    <property type="entry name" value="KNR4_SMI1-LIKE DOMAIN-CONTAINING PROTEIN"/>
    <property type="match status" value="1"/>
</dbReference>
<dbReference type="PANTHER" id="PTHR32011">
    <property type="entry name" value="OS08G0472400 PROTEIN"/>
    <property type="match status" value="1"/>
</dbReference>
<accession>A0A438KRZ9</accession>
<dbReference type="AlphaFoldDB" id="A0A438KRZ9"/>
<gene>
    <name evidence="1" type="ORF">CK203_000697</name>
</gene>
<dbReference type="EMBL" id="QGNW01000001">
    <property type="protein sequence ID" value="RVX23949.1"/>
    <property type="molecule type" value="Genomic_DNA"/>
</dbReference>
<proteinExistence type="predicted"/>
<organism evidence="1 2">
    <name type="scientific">Vitis vinifera</name>
    <name type="common">Grape</name>
    <dbReference type="NCBI Taxonomy" id="29760"/>
    <lineage>
        <taxon>Eukaryota</taxon>
        <taxon>Viridiplantae</taxon>
        <taxon>Streptophyta</taxon>
        <taxon>Embryophyta</taxon>
        <taxon>Tracheophyta</taxon>
        <taxon>Spermatophyta</taxon>
        <taxon>Magnoliopsida</taxon>
        <taxon>eudicotyledons</taxon>
        <taxon>Gunneridae</taxon>
        <taxon>Pentapetalae</taxon>
        <taxon>rosids</taxon>
        <taxon>Vitales</taxon>
        <taxon>Vitaceae</taxon>
        <taxon>Viteae</taxon>
        <taxon>Vitis</taxon>
    </lineage>
</organism>